<dbReference type="Gene3D" id="3.30.450.20">
    <property type="entry name" value="PAS domain"/>
    <property type="match status" value="1"/>
</dbReference>
<feature type="domain" description="PAC" evidence="1">
    <location>
        <begin position="48"/>
        <end position="88"/>
    </location>
</feature>
<organism evidence="2 3">
    <name type="scientific">Mediterraneibacter gnavus</name>
    <name type="common">Ruminococcus gnavus</name>
    <dbReference type="NCBI Taxonomy" id="33038"/>
    <lineage>
        <taxon>Bacteria</taxon>
        <taxon>Bacillati</taxon>
        <taxon>Bacillota</taxon>
        <taxon>Clostridia</taxon>
        <taxon>Lachnospirales</taxon>
        <taxon>Lachnospiraceae</taxon>
        <taxon>Mediterraneibacter</taxon>
    </lineage>
</organism>
<feature type="non-terminal residue" evidence="2">
    <location>
        <position position="88"/>
    </location>
</feature>
<evidence type="ECO:0000259" key="1">
    <source>
        <dbReference type="PROSITE" id="PS50113"/>
    </source>
</evidence>
<dbReference type="InterPro" id="IPR000014">
    <property type="entry name" value="PAS"/>
</dbReference>
<dbReference type="InterPro" id="IPR000700">
    <property type="entry name" value="PAS-assoc_C"/>
</dbReference>
<evidence type="ECO:0000313" key="2">
    <source>
        <dbReference type="EMBL" id="MCB5496023.1"/>
    </source>
</evidence>
<accession>A0AAJ1ETE6</accession>
<dbReference type="NCBIfam" id="TIGR00229">
    <property type="entry name" value="sensory_box"/>
    <property type="match status" value="1"/>
</dbReference>
<dbReference type="AlphaFoldDB" id="A0AAJ1ETE6"/>
<dbReference type="SUPFAM" id="SSF55785">
    <property type="entry name" value="PYP-like sensor domain (PAS domain)"/>
    <property type="match status" value="1"/>
</dbReference>
<dbReference type="EMBL" id="JAJBNC010000294">
    <property type="protein sequence ID" value="MCB5496023.1"/>
    <property type="molecule type" value="Genomic_DNA"/>
</dbReference>
<evidence type="ECO:0000313" key="3">
    <source>
        <dbReference type="Proteomes" id="UP001297422"/>
    </source>
</evidence>
<dbReference type="RefSeq" id="WP_226973553.1">
    <property type="nucleotide sequence ID" value="NZ_JAJBNC010000294.1"/>
</dbReference>
<feature type="non-terminal residue" evidence="2">
    <location>
        <position position="1"/>
    </location>
</feature>
<sequence length="88" mass="9950">EVALGILDINKTYYNIPESLVEAKIISQEDGLRVRKLCQEIEKGRPETSIELKMKRGDGEERWISLKCSTIFDEQGRAVKSIGIGKDI</sequence>
<proteinExistence type="predicted"/>
<protein>
    <submittedName>
        <fullName evidence="2">PAS domain-containing protein</fullName>
    </submittedName>
</protein>
<name>A0AAJ1ETE6_MEDGN</name>
<gene>
    <name evidence="2" type="ORF">LIQ10_20275</name>
</gene>
<reference evidence="2" key="1">
    <citation type="submission" date="2021-10" db="EMBL/GenBank/DDBJ databases">
        <title>Collection of gut derived symbiotic bacterial strains cultured from healthy donors.</title>
        <authorList>
            <person name="Lin H."/>
            <person name="Littmann E."/>
            <person name="Claire K."/>
            <person name="Pamer E."/>
        </authorList>
    </citation>
    <scope>NUCLEOTIDE SEQUENCE</scope>
    <source>
        <strain evidence="2">MSK.23.4</strain>
    </source>
</reference>
<comment type="caution">
    <text evidence="2">The sequence shown here is derived from an EMBL/GenBank/DDBJ whole genome shotgun (WGS) entry which is preliminary data.</text>
</comment>
<dbReference type="InterPro" id="IPR013655">
    <property type="entry name" value="PAS_fold_3"/>
</dbReference>
<dbReference type="CDD" id="cd00130">
    <property type="entry name" value="PAS"/>
    <property type="match status" value="1"/>
</dbReference>
<dbReference type="PROSITE" id="PS50113">
    <property type="entry name" value="PAC"/>
    <property type="match status" value="1"/>
</dbReference>
<dbReference type="Pfam" id="PF08447">
    <property type="entry name" value="PAS_3"/>
    <property type="match status" value="1"/>
</dbReference>
<dbReference type="InterPro" id="IPR035965">
    <property type="entry name" value="PAS-like_dom_sf"/>
</dbReference>
<dbReference type="Proteomes" id="UP001297422">
    <property type="component" value="Unassembled WGS sequence"/>
</dbReference>